<keyword evidence="2" id="KW-1185">Reference proteome</keyword>
<dbReference type="EMBL" id="JAYMYR010000011">
    <property type="protein sequence ID" value="KAK7333144.1"/>
    <property type="molecule type" value="Genomic_DNA"/>
</dbReference>
<proteinExistence type="predicted"/>
<evidence type="ECO:0000313" key="2">
    <source>
        <dbReference type="Proteomes" id="UP001374584"/>
    </source>
</evidence>
<evidence type="ECO:0000313" key="1">
    <source>
        <dbReference type="EMBL" id="KAK7333144.1"/>
    </source>
</evidence>
<protein>
    <submittedName>
        <fullName evidence="1">Uncharacterized protein</fullName>
    </submittedName>
</protein>
<comment type="caution">
    <text evidence="1">The sequence shown here is derived from an EMBL/GenBank/DDBJ whole genome shotgun (WGS) entry which is preliminary data.</text>
</comment>
<reference evidence="1 2" key="1">
    <citation type="submission" date="2024-01" db="EMBL/GenBank/DDBJ databases">
        <title>The genomes of 5 underutilized Papilionoideae crops provide insights into root nodulation and disease resistanc.</title>
        <authorList>
            <person name="Jiang F."/>
        </authorList>
    </citation>
    <scope>NUCLEOTIDE SEQUENCE [LARGE SCALE GENOMIC DNA]</scope>
    <source>
        <strain evidence="1">JINMINGXINNONG_FW02</strain>
        <tissue evidence="1">Leaves</tissue>
    </source>
</reference>
<accession>A0AAN9LF80</accession>
<name>A0AAN9LF80_PHACN</name>
<gene>
    <name evidence="1" type="ORF">VNO80_29908</name>
</gene>
<sequence length="80" mass="9317">MELKEMPLFPELCSIRLAKRLKQPAGENEAKSLHLLSLCFLRLGSSPPRESERDERWRRSGALIFWPATVAIHRRNRTCD</sequence>
<dbReference type="Proteomes" id="UP001374584">
    <property type="component" value="Unassembled WGS sequence"/>
</dbReference>
<organism evidence="1 2">
    <name type="scientific">Phaseolus coccineus</name>
    <name type="common">Scarlet runner bean</name>
    <name type="synonym">Phaseolus multiflorus</name>
    <dbReference type="NCBI Taxonomy" id="3886"/>
    <lineage>
        <taxon>Eukaryota</taxon>
        <taxon>Viridiplantae</taxon>
        <taxon>Streptophyta</taxon>
        <taxon>Embryophyta</taxon>
        <taxon>Tracheophyta</taxon>
        <taxon>Spermatophyta</taxon>
        <taxon>Magnoliopsida</taxon>
        <taxon>eudicotyledons</taxon>
        <taxon>Gunneridae</taxon>
        <taxon>Pentapetalae</taxon>
        <taxon>rosids</taxon>
        <taxon>fabids</taxon>
        <taxon>Fabales</taxon>
        <taxon>Fabaceae</taxon>
        <taxon>Papilionoideae</taxon>
        <taxon>50 kb inversion clade</taxon>
        <taxon>NPAAA clade</taxon>
        <taxon>indigoferoid/millettioid clade</taxon>
        <taxon>Phaseoleae</taxon>
        <taxon>Phaseolus</taxon>
    </lineage>
</organism>
<dbReference type="AlphaFoldDB" id="A0AAN9LF80"/>